<dbReference type="Gene3D" id="1.25.10.10">
    <property type="entry name" value="Leucine-rich Repeat Variant"/>
    <property type="match status" value="2"/>
</dbReference>
<evidence type="ECO:0000256" key="11">
    <source>
        <dbReference type="SAM" id="MobiDB-lite"/>
    </source>
</evidence>
<dbReference type="GO" id="GO:0010032">
    <property type="term" value="P:meiotic chromosome condensation"/>
    <property type="evidence" value="ECO:0007669"/>
    <property type="project" value="TreeGrafter"/>
</dbReference>
<reference evidence="14" key="1">
    <citation type="submission" date="2018-07" db="EMBL/GenBank/DDBJ databases">
        <authorList>
            <person name="Quirk P.G."/>
            <person name="Krulwich T.A."/>
        </authorList>
    </citation>
    <scope>NUCLEOTIDE SEQUENCE</scope>
</reference>
<dbReference type="EMBL" id="UFQT01000109">
    <property type="protein sequence ID" value="SSX20143.1"/>
    <property type="molecule type" value="Genomic_DNA"/>
</dbReference>
<evidence type="ECO:0000256" key="4">
    <source>
        <dbReference type="ARBA" id="ARBA00022454"/>
    </source>
</evidence>
<feature type="domain" description="Condensin complex subunit 1 N-terminal" evidence="13">
    <location>
        <begin position="75"/>
        <end position="226"/>
    </location>
</feature>
<evidence type="ECO:0000256" key="2">
    <source>
        <dbReference type="ARBA" id="ARBA00004286"/>
    </source>
</evidence>
<dbReference type="OMA" id="CPLEKLW"/>
<keyword evidence="9 10" id="KW-0131">Cell cycle</keyword>
<keyword evidence="7 10" id="KW-0226">DNA condensation</keyword>
<feature type="compositionally biased region" description="Basic and acidic residues" evidence="11">
    <location>
        <begin position="1339"/>
        <end position="1359"/>
    </location>
</feature>
<accession>A0A336LTZ0</accession>
<dbReference type="SUPFAM" id="SSF48371">
    <property type="entry name" value="ARM repeat"/>
    <property type="match status" value="1"/>
</dbReference>
<evidence type="ECO:0000256" key="1">
    <source>
        <dbReference type="ARBA" id="ARBA00004123"/>
    </source>
</evidence>
<feature type="compositionally biased region" description="Basic residues" evidence="11">
    <location>
        <begin position="1391"/>
        <end position="1400"/>
    </location>
</feature>
<gene>
    <name evidence="14" type="primary">CSON000624</name>
</gene>
<organism evidence="14">
    <name type="scientific">Culicoides sonorensis</name>
    <name type="common">Biting midge</name>
    <dbReference type="NCBI Taxonomy" id="179676"/>
    <lineage>
        <taxon>Eukaryota</taxon>
        <taxon>Metazoa</taxon>
        <taxon>Ecdysozoa</taxon>
        <taxon>Arthropoda</taxon>
        <taxon>Hexapoda</taxon>
        <taxon>Insecta</taxon>
        <taxon>Pterygota</taxon>
        <taxon>Neoptera</taxon>
        <taxon>Endopterygota</taxon>
        <taxon>Diptera</taxon>
        <taxon>Nematocera</taxon>
        <taxon>Chironomoidea</taxon>
        <taxon>Ceratopogonidae</taxon>
        <taxon>Ceratopogoninae</taxon>
        <taxon>Culicoides</taxon>
        <taxon>Monoculicoides</taxon>
    </lineage>
</organism>
<dbReference type="InterPro" id="IPR011989">
    <property type="entry name" value="ARM-like"/>
</dbReference>
<feature type="compositionally biased region" description="Basic residues" evidence="11">
    <location>
        <begin position="1305"/>
        <end position="1326"/>
    </location>
</feature>
<evidence type="ECO:0000256" key="8">
    <source>
        <dbReference type="ARBA" id="ARBA00023242"/>
    </source>
</evidence>
<evidence type="ECO:0000259" key="12">
    <source>
        <dbReference type="Pfam" id="PF12717"/>
    </source>
</evidence>
<keyword evidence="5 10" id="KW-0132">Cell division</keyword>
<dbReference type="GO" id="GO:0007076">
    <property type="term" value="P:mitotic chromosome condensation"/>
    <property type="evidence" value="ECO:0007669"/>
    <property type="project" value="InterPro"/>
</dbReference>
<dbReference type="InterPro" id="IPR024324">
    <property type="entry name" value="Condensin_cplx_su1_N"/>
</dbReference>
<dbReference type="PIRSF" id="PIRSF017127">
    <property type="entry name" value="Condensin_D2"/>
    <property type="match status" value="1"/>
</dbReference>
<comment type="function">
    <text evidence="10">Regulatory subunit of the condensin complex, a complex required for conversion of interphase chromatin into mitotic-like condense chromosomes. The condensin complex probably introduces positive supercoils into relaxed DNA in the presence of type I topoisomerases and converts nicked DNA into positive knotted forms in the presence of type II topoisomerases.</text>
</comment>
<evidence type="ECO:0000313" key="14">
    <source>
        <dbReference type="EMBL" id="SSX20143.1"/>
    </source>
</evidence>
<evidence type="ECO:0000256" key="7">
    <source>
        <dbReference type="ARBA" id="ARBA00023067"/>
    </source>
</evidence>
<keyword evidence="4" id="KW-0158">Chromosome</keyword>
<dbReference type="InterPro" id="IPR016024">
    <property type="entry name" value="ARM-type_fold"/>
</dbReference>
<keyword evidence="8" id="KW-0539">Nucleus</keyword>
<evidence type="ECO:0000256" key="5">
    <source>
        <dbReference type="ARBA" id="ARBA00022618"/>
    </source>
</evidence>
<evidence type="ECO:0000256" key="9">
    <source>
        <dbReference type="ARBA" id="ARBA00023306"/>
    </source>
</evidence>
<keyword evidence="6 10" id="KW-0498">Mitosis</keyword>
<comment type="similarity">
    <text evidence="3 10">Belongs to the CND1 (condensin subunit 1) family.</text>
</comment>
<dbReference type="InterPro" id="IPR007673">
    <property type="entry name" value="Condensin_cplx_su1"/>
</dbReference>
<dbReference type="VEuPathDB" id="VectorBase:CSON000624"/>
<evidence type="ECO:0000256" key="3">
    <source>
        <dbReference type="ARBA" id="ARBA00009606"/>
    </source>
</evidence>
<sequence length="1400" mass="161743">MTFKFVIPLRSSELQSANKNSYFVTRVSAPTEIPGLLKNAKLDFRQNGPSFIIDHFDTFYSVFENNDCPMSTSVRAFDFLYEVIDKLCREIGADLNNPQLSDSDRLNLANITKMCIYLLVNIVKVIDTQLNNSANDIGKSNKKQIMDHETYNWERKRKDSLDLLYVVSCLPLENLYNPPVIEEDFSNLICDMSYRTLDQQYIKDKQTAETAFQILGVAIKRFNHAMLFPVRIMKIICEKDYAIRPIAEATYKMLYEECGITSIFDVLIKELAERLMEDANDTKLSKHLSQFLTDLGNVAPKLMLPHLSDLAEELLNHEPYTLRNALLQIMGDIIILELTGEGLADELKETRDDFLDFLFDHIHDTNAHVRSKVLQIWNHLKGEGAVPLSRIHQVLERAVGRLEDKSSLVRKSATILLKSFLEHNPFSSRLTLEQLQAKYDEADAKLQELRKKQTEILPELQKYEDEWESISTEIYTVIINNIKTQVPEENEQVKDIAEQVGDLLKQKKYKESLELVRKGDTVNDEHIANFNFEEKCQYYLVLLKSYYAIANRPQDFSDEITTAEDTVKFFFDFIQYTNLLNSAVPKLEEMLMSKTNSDVFEAIDFFTTAYQFGIKGCESGMHKMIFLVWSDKEKREAVTAAYKKVLFTTDKSERAHAAQVVENLSRFIENLTHGHYSAFEELMKEWVENEIIDATTIQVMFERYTKKLPNTTETDSRLALQLLVLSSVANPNIVKRNLDFLIQMGIEERGLADPRIYTATLDLLINAVEKQHEHASKYYKRYEHESEIVTKVLSNFMNMFFTNSNIDFDKICMKTFNFIYRLVDAPDVLSQIVVLKVFEKLKVISGRLESRVPDVEEDQLSQSQSGAKVTLCLPISILARFIYLIGYVAMKEMIYLDIDVYSNLKFREDLKNELKKSKNKAKSKNQNNRRTTINPNMDMSASNALKRISVVPSQESIEEEDLIGATAEDAIAEQINFICESEILYSNECLIRKFHPLIVEICQYINRYKNDTIQQSVVLSMIHLMSVSAQFCEENVPFIMNIFSHSKNQRVKANIIIGLADFTFRFPNVIEPWTAHLYATLHEENPELRLTAVKMLSHLILHEMIRVKGQISDLAMCLVDPVPEIKVITEQFFKEIAQKSNILYNVLPDIISRLSDTTELVEEGKYQQIMKYIMALIHKDKQVESLVEKLCFRFKVTYHERQWRDIAYCLSLLNYNEKTIKKLIEHISCFKDKVQINEIYDSFKLIITNTMKLVKPELKVIVQEFESKLEECLAVREDLLGQEGGEIVSRPEPSNSQKTKEKGRNTNHRAPTRIKRGGRAGGRNRRNSSSSEASEDSDFENRNPVRKETIDRRQPEPTQRRTPSARGKKSATLTKVIEDTDSSDSEEQPQPKRKVRGGRR</sequence>
<feature type="domain" description="Condensin complex subunit 1 C-terminal" evidence="12">
    <location>
        <begin position="1051"/>
        <end position="1211"/>
    </location>
</feature>
<dbReference type="InterPro" id="IPR032682">
    <property type="entry name" value="Cnd1_C"/>
</dbReference>
<dbReference type="GO" id="GO:0051301">
    <property type="term" value="P:cell division"/>
    <property type="evidence" value="ECO:0007669"/>
    <property type="project" value="UniProtKB-KW"/>
</dbReference>
<dbReference type="InterPro" id="IPR026971">
    <property type="entry name" value="CND1/NCAPD3"/>
</dbReference>
<dbReference type="GO" id="GO:0000779">
    <property type="term" value="C:condensed chromosome, centromeric region"/>
    <property type="evidence" value="ECO:0007669"/>
    <property type="project" value="TreeGrafter"/>
</dbReference>
<name>A0A336LTZ0_CULSO</name>
<dbReference type="Pfam" id="PF12717">
    <property type="entry name" value="Cnd1"/>
    <property type="match status" value="1"/>
</dbReference>
<proteinExistence type="inferred from homology"/>
<protein>
    <recommendedName>
        <fullName evidence="10">Condensin complex subunit 1</fullName>
    </recommendedName>
</protein>
<evidence type="ECO:0000259" key="13">
    <source>
        <dbReference type="Pfam" id="PF12922"/>
    </source>
</evidence>
<dbReference type="PANTHER" id="PTHR14222">
    <property type="entry name" value="CONDENSIN"/>
    <property type="match status" value="1"/>
</dbReference>
<dbReference type="Pfam" id="PF12922">
    <property type="entry name" value="Cnd1_N"/>
    <property type="match status" value="1"/>
</dbReference>
<dbReference type="GO" id="GO:0005634">
    <property type="term" value="C:nucleus"/>
    <property type="evidence" value="ECO:0007669"/>
    <property type="project" value="UniProtKB-SubCell"/>
</dbReference>
<dbReference type="PANTHER" id="PTHR14222:SF2">
    <property type="entry name" value="CONDENSIN COMPLEX SUBUNIT 1"/>
    <property type="match status" value="1"/>
</dbReference>
<feature type="region of interest" description="Disordered" evidence="11">
    <location>
        <begin position="915"/>
        <end position="936"/>
    </location>
</feature>
<comment type="subcellular location">
    <subcellularLocation>
        <location evidence="2">Chromosome</location>
    </subcellularLocation>
    <subcellularLocation>
        <location evidence="1">Nucleus</location>
    </subcellularLocation>
</comment>
<dbReference type="GO" id="GO:0042393">
    <property type="term" value="F:histone binding"/>
    <property type="evidence" value="ECO:0007669"/>
    <property type="project" value="TreeGrafter"/>
</dbReference>
<evidence type="ECO:0000256" key="10">
    <source>
        <dbReference type="PIRNR" id="PIRNR017127"/>
    </source>
</evidence>
<feature type="region of interest" description="Disordered" evidence="11">
    <location>
        <begin position="1284"/>
        <end position="1400"/>
    </location>
</feature>
<evidence type="ECO:0000256" key="6">
    <source>
        <dbReference type="ARBA" id="ARBA00022776"/>
    </source>
</evidence>
<dbReference type="GO" id="GO:0000796">
    <property type="term" value="C:condensin complex"/>
    <property type="evidence" value="ECO:0007669"/>
    <property type="project" value="TreeGrafter"/>
</dbReference>